<evidence type="ECO:0000313" key="2">
    <source>
        <dbReference type="Proteomes" id="UP000789901"/>
    </source>
</evidence>
<sequence length="70" mass="7949">AYMSYRHTIYSGKELDVLIIDSEGMGSTAQKYISRRTDFDKKMTLLALMCSQIVIVNTKGLTRDISDILE</sequence>
<dbReference type="InterPro" id="IPR027417">
    <property type="entry name" value="P-loop_NTPase"/>
</dbReference>
<comment type="caution">
    <text evidence="1">The sequence shown here is derived from an EMBL/GenBank/DDBJ whole genome shotgun (WGS) entry which is preliminary data.</text>
</comment>
<proteinExistence type="predicted"/>
<dbReference type="EMBL" id="CAJVQB010167977">
    <property type="protein sequence ID" value="CAG8857173.1"/>
    <property type="molecule type" value="Genomic_DNA"/>
</dbReference>
<accession>A0ABN7XS42</accession>
<reference evidence="1 2" key="1">
    <citation type="submission" date="2021-06" db="EMBL/GenBank/DDBJ databases">
        <authorList>
            <person name="Kallberg Y."/>
            <person name="Tangrot J."/>
            <person name="Rosling A."/>
        </authorList>
    </citation>
    <scope>NUCLEOTIDE SEQUENCE [LARGE SCALE GENOMIC DNA]</scope>
    <source>
        <strain evidence="1 2">120-4 pot B 10/14</strain>
    </source>
</reference>
<name>A0ABN7XS42_GIGMA</name>
<dbReference type="Gene3D" id="3.40.50.300">
    <property type="entry name" value="P-loop containing nucleotide triphosphate hydrolases"/>
    <property type="match status" value="1"/>
</dbReference>
<dbReference type="Proteomes" id="UP000789901">
    <property type="component" value="Unassembled WGS sequence"/>
</dbReference>
<evidence type="ECO:0000313" key="1">
    <source>
        <dbReference type="EMBL" id="CAG8857173.1"/>
    </source>
</evidence>
<keyword evidence="2" id="KW-1185">Reference proteome</keyword>
<feature type="non-terminal residue" evidence="1">
    <location>
        <position position="1"/>
    </location>
</feature>
<gene>
    <name evidence="1" type="ORF">GMARGA_LOCUS45994</name>
</gene>
<feature type="non-terminal residue" evidence="1">
    <location>
        <position position="70"/>
    </location>
</feature>
<protein>
    <submittedName>
        <fullName evidence="1">21104_t:CDS:1</fullName>
    </submittedName>
</protein>
<organism evidence="1 2">
    <name type="scientific">Gigaspora margarita</name>
    <dbReference type="NCBI Taxonomy" id="4874"/>
    <lineage>
        <taxon>Eukaryota</taxon>
        <taxon>Fungi</taxon>
        <taxon>Fungi incertae sedis</taxon>
        <taxon>Mucoromycota</taxon>
        <taxon>Glomeromycotina</taxon>
        <taxon>Glomeromycetes</taxon>
        <taxon>Diversisporales</taxon>
        <taxon>Gigasporaceae</taxon>
        <taxon>Gigaspora</taxon>
    </lineage>
</organism>